<comment type="caution">
    <text evidence="1">The sequence shown here is derived from an EMBL/GenBank/DDBJ whole genome shotgun (WGS) entry which is preliminary data.</text>
</comment>
<organism evidence="1 2">
    <name type="scientific">Pseudoloma neurophilia</name>
    <dbReference type="NCBI Taxonomy" id="146866"/>
    <lineage>
        <taxon>Eukaryota</taxon>
        <taxon>Fungi</taxon>
        <taxon>Fungi incertae sedis</taxon>
        <taxon>Microsporidia</taxon>
        <taxon>Pseudoloma</taxon>
    </lineage>
</organism>
<keyword evidence="2" id="KW-1185">Reference proteome</keyword>
<dbReference type="VEuPathDB" id="MicrosporidiaDB:M153_20800010452"/>
<protein>
    <submittedName>
        <fullName evidence="1">Pol polyprotein</fullName>
    </submittedName>
</protein>
<dbReference type="AlphaFoldDB" id="A0A0R0LZ45"/>
<accession>A0A0R0LZ45</accession>
<proteinExistence type="predicted"/>
<gene>
    <name evidence="1" type="ORF">M153_20800010452</name>
</gene>
<evidence type="ECO:0000313" key="1">
    <source>
        <dbReference type="EMBL" id="KRH94573.1"/>
    </source>
</evidence>
<dbReference type="EMBL" id="LGUB01000056">
    <property type="protein sequence ID" value="KRH94573.1"/>
    <property type="molecule type" value="Genomic_DNA"/>
</dbReference>
<dbReference type="Proteomes" id="UP000051530">
    <property type="component" value="Unassembled WGS sequence"/>
</dbReference>
<name>A0A0R0LZ45_9MICR</name>
<sequence>LSSLPDSFFEKIPMVFYSCFNTAPIPLSDASVNSSQFLFGSGKARFWFFCMSVRITLIRNLPWLVYLIFESFSFSFNGAIFEPSPGRCGLHQFINPISDCSCRFVGGTLSRCSILSSDVFSFIPCLFIVLPRKSISSWQNLLFSTYIRMLLLLILLKTISR</sequence>
<feature type="non-terminal residue" evidence="1">
    <location>
        <position position="1"/>
    </location>
</feature>
<evidence type="ECO:0000313" key="2">
    <source>
        <dbReference type="Proteomes" id="UP000051530"/>
    </source>
</evidence>
<reference evidence="1 2" key="1">
    <citation type="submission" date="2015-07" db="EMBL/GenBank/DDBJ databases">
        <title>The genome of Pseudoloma neurophilia, a relevant intracellular parasite of the zebrafish.</title>
        <authorList>
            <person name="Ndikumana S."/>
            <person name="Pelin A."/>
            <person name="Sanders J."/>
            <person name="Corradi N."/>
        </authorList>
    </citation>
    <scope>NUCLEOTIDE SEQUENCE [LARGE SCALE GENOMIC DNA]</scope>
    <source>
        <strain evidence="1 2">MK1</strain>
    </source>
</reference>